<dbReference type="EMBL" id="BAAAQR010000019">
    <property type="protein sequence ID" value="GAA2156216.1"/>
    <property type="molecule type" value="Genomic_DNA"/>
</dbReference>
<evidence type="ECO:0000313" key="2">
    <source>
        <dbReference type="EMBL" id="GAA2156216.1"/>
    </source>
</evidence>
<feature type="domain" description="SnoaL-like" evidence="1">
    <location>
        <begin position="23"/>
        <end position="131"/>
    </location>
</feature>
<sequence length="153" mass="16649">MTPSDAVIWNAPEGEHPARAASRRSYAAVAKGDLEEWLTVYAADAVIEDPVGPSMFDPEGRGHRGHDGIRAFWELAIAPIESFRFVIRDSHANGRTCANVGTITTTFPDGSVVDTDLVMVYTVGDDGRVSSMRAYWEPDRAIATLRSGSRPDV</sequence>
<gene>
    <name evidence="2" type="ORF">GCM10009844_44270</name>
</gene>
<evidence type="ECO:0000313" key="3">
    <source>
        <dbReference type="Proteomes" id="UP001501771"/>
    </source>
</evidence>
<dbReference type="Gene3D" id="3.10.450.50">
    <property type="match status" value="1"/>
</dbReference>
<comment type="caution">
    <text evidence="2">The sequence shown here is derived from an EMBL/GenBank/DDBJ whole genome shotgun (WGS) entry which is preliminary data.</text>
</comment>
<dbReference type="Proteomes" id="UP001501771">
    <property type="component" value="Unassembled WGS sequence"/>
</dbReference>
<name>A0ABP5LY23_9ACTN</name>
<dbReference type="Pfam" id="PF12680">
    <property type="entry name" value="SnoaL_2"/>
    <property type="match status" value="1"/>
</dbReference>
<protein>
    <submittedName>
        <fullName evidence="2">Nuclear transport factor 2 family protein</fullName>
    </submittedName>
</protein>
<organism evidence="2 3">
    <name type="scientific">Nocardioides koreensis</name>
    <dbReference type="NCBI Taxonomy" id="433651"/>
    <lineage>
        <taxon>Bacteria</taxon>
        <taxon>Bacillati</taxon>
        <taxon>Actinomycetota</taxon>
        <taxon>Actinomycetes</taxon>
        <taxon>Propionibacteriales</taxon>
        <taxon>Nocardioidaceae</taxon>
        <taxon>Nocardioides</taxon>
    </lineage>
</organism>
<proteinExistence type="predicted"/>
<keyword evidence="3" id="KW-1185">Reference proteome</keyword>
<dbReference type="RefSeq" id="WP_344157958.1">
    <property type="nucleotide sequence ID" value="NZ_BAAAQR010000019.1"/>
</dbReference>
<accession>A0ABP5LY23</accession>
<dbReference type="InterPro" id="IPR032710">
    <property type="entry name" value="NTF2-like_dom_sf"/>
</dbReference>
<evidence type="ECO:0000259" key="1">
    <source>
        <dbReference type="Pfam" id="PF12680"/>
    </source>
</evidence>
<reference evidence="3" key="1">
    <citation type="journal article" date="2019" name="Int. J. Syst. Evol. Microbiol.">
        <title>The Global Catalogue of Microorganisms (GCM) 10K type strain sequencing project: providing services to taxonomists for standard genome sequencing and annotation.</title>
        <authorList>
            <consortium name="The Broad Institute Genomics Platform"/>
            <consortium name="The Broad Institute Genome Sequencing Center for Infectious Disease"/>
            <person name="Wu L."/>
            <person name="Ma J."/>
        </authorList>
    </citation>
    <scope>NUCLEOTIDE SEQUENCE [LARGE SCALE GENOMIC DNA]</scope>
    <source>
        <strain evidence="3">JCM 16022</strain>
    </source>
</reference>
<dbReference type="SUPFAM" id="SSF54427">
    <property type="entry name" value="NTF2-like"/>
    <property type="match status" value="1"/>
</dbReference>
<dbReference type="InterPro" id="IPR037401">
    <property type="entry name" value="SnoaL-like"/>
</dbReference>